<dbReference type="GO" id="GO:0016020">
    <property type="term" value="C:membrane"/>
    <property type="evidence" value="ECO:0007669"/>
    <property type="project" value="UniProtKB-SubCell"/>
</dbReference>
<dbReference type="CDD" id="cd18989">
    <property type="entry name" value="LGIC_ECD_cation"/>
    <property type="match status" value="1"/>
</dbReference>
<evidence type="ECO:0000259" key="6">
    <source>
        <dbReference type="Pfam" id="PF02931"/>
    </source>
</evidence>
<dbReference type="InterPro" id="IPR006201">
    <property type="entry name" value="Neur_channel"/>
</dbReference>
<evidence type="ECO:0000256" key="1">
    <source>
        <dbReference type="ARBA" id="ARBA00004141"/>
    </source>
</evidence>
<evidence type="ECO:0000256" key="2">
    <source>
        <dbReference type="ARBA" id="ARBA00022692"/>
    </source>
</evidence>
<dbReference type="GO" id="GO:0005230">
    <property type="term" value="F:extracellular ligand-gated monoatomic ion channel activity"/>
    <property type="evidence" value="ECO:0007669"/>
    <property type="project" value="InterPro"/>
</dbReference>
<evidence type="ECO:0000313" key="10">
    <source>
        <dbReference type="Proteomes" id="UP000005408"/>
    </source>
</evidence>
<comment type="subcellular location">
    <subcellularLocation>
        <location evidence="1">Membrane</location>
        <topology evidence="1">Multi-pass membrane protein</topology>
    </subcellularLocation>
</comment>
<dbReference type="HOGENOM" id="CLU_018074_0_1_1"/>
<dbReference type="Proteomes" id="UP000005408">
    <property type="component" value="Unassembled WGS sequence"/>
</dbReference>
<dbReference type="InterPro" id="IPR006202">
    <property type="entry name" value="Neur_chan_lig-bd"/>
</dbReference>
<keyword evidence="10" id="KW-1185">Reference proteome</keyword>
<protein>
    <submittedName>
        <fullName evidence="8 9">Neuronal acetylcholine receptor subunit alpha-3</fullName>
    </submittedName>
</protein>
<dbReference type="Pfam" id="PF02932">
    <property type="entry name" value="Neur_chan_memb"/>
    <property type="match status" value="1"/>
</dbReference>
<feature type="transmembrane region" description="Helical" evidence="5">
    <location>
        <begin position="383"/>
        <end position="406"/>
    </location>
</feature>
<dbReference type="SUPFAM" id="SSF63712">
    <property type="entry name" value="Nicotinic receptor ligand binding domain-like"/>
    <property type="match status" value="1"/>
</dbReference>
<keyword evidence="3 5" id="KW-1133">Transmembrane helix</keyword>
<dbReference type="InterPro" id="IPR006029">
    <property type="entry name" value="Neurotrans-gated_channel_TM"/>
</dbReference>
<dbReference type="InterPro" id="IPR036719">
    <property type="entry name" value="Neuro-gated_channel_TM_sf"/>
</dbReference>
<keyword evidence="4 5" id="KW-0472">Membrane</keyword>
<dbReference type="EnsemblMetazoa" id="G28181.1">
    <property type="protein sequence ID" value="G28181.1:cds"/>
    <property type="gene ID" value="G28181"/>
</dbReference>
<dbReference type="PRINTS" id="PR00252">
    <property type="entry name" value="NRIONCHANNEL"/>
</dbReference>
<feature type="domain" description="Neurotransmitter-gated ion-channel transmembrane" evidence="7">
    <location>
        <begin position="226"/>
        <end position="276"/>
    </location>
</feature>
<reference evidence="8" key="1">
    <citation type="journal article" date="2012" name="Nature">
        <title>The oyster genome reveals stress adaptation and complexity of shell formation.</title>
        <authorList>
            <person name="Zhang G."/>
            <person name="Fang X."/>
            <person name="Guo X."/>
            <person name="Li L."/>
            <person name="Luo R."/>
            <person name="Xu F."/>
            <person name="Yang P."/>
            <person name="Zhang L."/>
            <person name="Wang X."/>
            <person name="Qi H."/>
            <person name="Xiong Z."/>
            <person name="Que H."/>
            <person name="Xie Y."/>
            <person name="Holland P.W."/>
            <person name="Paps J."/>
            <person name="Zhu Y."/>
            <person name="Wu F."/>
            <person name="Chen Y."/>
            <person name="Wang J."/>
            <person name="Peng C."/>
            <person name="Meng J."/>
            <person name="Yang L."/>
            <person name="Liu J."/>
            <person name="Wen B."/>
            <person name="Zhang N."/>
            <person name="Huang Z."/>
            <person name="Zhu Q."/>
            <person name="Feng Y."/>
            <person name="Mount A."/>
            <person name="Hedgecock D."/>
            <person name="Xu Z."/>
            <person name="Liu Y."/>
            <person name="Domazet-Loso T."/>
            <person name="Du Y."/>
            <person name="Sun X."/>
            <person name="Zhang S."/>
            <person name="Liu B."/>
            <person name="Cheng P."/>
            <person name="Jiang X."/>
            <person name="Li J."/>
            <person name="Fan D."/>
            <person name="Wang W."/>
            <person name="Fu W."/>
            <person name="Wang T."/>
            <person name="Wang B."/>
            <person name="Zhang J."/>
            <person name="Peng Z."/>
            <person name="Li Y."/>
            <person name="Li N."/>
            <person name="Wang J."/>
            <person name="Chen M."/>
            <person name="He Y."/>
            <person name="Tan F."/>
            <person name="Song X."/>
            <person name="Zheng Q."/>
            <person name="Huang R."/>
            <person name="Yang H."/>
            <person name="Du X."/>
            <person name="Chen L."/>
            <person name="Yang M."/>
            <person name="Gaffney P.M."/>
            <person name="Wang S."/>
            <person name="Luo L."/>
            <person name="She Z."/>
            <person name="Ming Y."/>
            <person name="Huang W."/>
            <person name="Zhang S."/>
            <person name="Huang B."/>
            <person name="Zhang Y."/>
            <person name="Qu T."/>
            <person name="Ni P."/>
            <person name="Miao G."/>
            <person name="Wang J."/>
            <person name="Wang Q."/>
            <person name="Steinberg C.E."/>
            <person name="Wang H."/>
            <person name="Li N."/>
            <person name="Qian L."/>
            <person name="Zhang G."/>
            <person name="Li Y."/>
            <person name="Yang H."/>
            <person name="Liu X."/>
            <person name="Wang J."/>
            <person name="Yin Y."/>
            <person name="Wang J."/>
        </authorList>
    </citation>
    <scope>NUCLEOTIDE SEQUENCE [LARGE SCALE GENOMIC DNA]</scope>
    <source>
        <strain evidence="8">05x7-T-G4-1.051#20</strain>
    </source>
</reference>
<feature type="transmembrane region" description="Helical" evidence="5">
    <location>
        <begin position="286"/>
        <end position="307"/>
    </location>
</feature>
<evidence type="ECO:0000256" key="4">
    <source>
        <dbReference type="ARBA" id="ARBA00023136"/>
    </source>
</evidence>
<dbReference type="EnsemblMetazoa" id="G28181.2">
    <property type="protein sequence ID" value="G28181.2:cds"/>
    <property type="gene ID" value="G28181"/>
</dbReference>
<dbReference type="SUPFAM" id="SSF90112">
    <property type="entry name" value="Neurotransmitter-gated ion-channel transmembrane pore"/>
    <property type="match status" value="1"/>
</dbReference>
<evidence type="ECO:0000313" key="8">
    <source>
        <dbReference type="EMBL" id="EKC23820.1"/>
    </source>
</evidence>
<dbReference type="CDD" id="cd19051">
    <property type="entry name" value="LGIC_TM_cation"/>
    <property type="match status" value="1"/>
</dbReference>
<dbReference type="Gene3D" id="1.20.58.390">
    <property type="entry name" value="Neurotransmitter-gated ion-channel transmembrane domain"/>
    <property type="match status" value="1"/>
</dbReference>
<proteinExistence type="predicted"/>
<evidence type="ECO:0000256" key="5">
    <source>
        <dbReference type="SAM" id="Phobius"/>
    </source>
</evidence>
<feature type="domain" description="Neurotransmitter-gated ion-channel ligand-binding" evidence="6">
    <location>
        <begin position="21"/>
        <end position="217"/>
    </location>
</feature>
<keyword evidence="8" id="KW-0675">Receptor</keyword>
<dbReference type="EnsemblMetazoa" id="G28181.3">
    <property type="protein sequence ID" value="G28181.3:cds"/>
    <property type="gene ID" value="G28181"/>
</dbReference>
<gene>
    <name evidence="8" type="ORF">CGI_10020200</name>
</gene>
<dbReference type="InterPro" id="IPR036734">
    <property type="entry name" value="Neur_chan_lig-bd_sf"/>
</dbReference>
<feature type="transmembrane region" description="Helical" evidence="5">
    <location>
        <begin position="249"/>
        <end position="266"/>
    </location>
</feature>
<dbReference type="AlphaFoldDB" id="K1Q4L3"/>
<reference evidence="9" key="2">
    <citation type="submission" date="2022-08" db="UniProtKB">
        <authorList>
            <consortium name="EnsemblMetazoa"/>
        </authorList>
    </citation>
    <scope>IDENTIFICATION</scope>
    <source>
        <strain evidence="9">05x7-T-G4-1.051#20</strain>
    </source>
</reference>
<feature type="transmembrane region" description="Helical" evidence="5">
    <location>
        <begin position="219"/>
        <end position="242"/>
    </location>
</feature>
<dbReference type="OMA" id="LQINITF"/>
<dbReference type="GO" id="GO:0004888">
    <property type="term" value="F:transmembrane signaling receptor activity"/>
    <property type="evidence" value="ECO:0007669"/>
    <property type="project" value="InterPro"/>
</dbReference>
<name>K1Q4L3_MAGGI</name>
<evidence type="ECO:0000256" key="3">
    <source>
        <dbReference type="ARBA" id="ARBA00022989"/>
    </source>
</evidence>
<evidence type="ECO:0000259" key="7">
    <source>
        <dbReference type="Pfam" id="PF02932"/>
    </source>
</evidence>
<sequence>MLFIHCEAYSFSDEQSLHTAIFPASYDNNVRPGENRSIPLQINITFYFKSIKEFDESVSKFSITGALEVSWLDHRLTWDPATYGGDLDLTIIPQKKVWIPFLVNMLMYDALEEVGHSDMNVRLESSGRLNWVSPNIFESTCDADLSYYPFDYQTCFLRFYIPGFMPTEIDLVPVRQTMNLAEYIENALWDVTETKVYTTIDNLKLQELVMSVTMKRRSVYYISSLVLPVAFLSILQLAVFFMPPESGERVGFVTTVLLAVAVYLTLIQDKLPEGSEPSVAYLSYKLLGDFMVGVLMTIGVIIGLIFYSREDGVDIPNYLRTFHKLILGRKLCITREKRKVTWTDNEGAMDSTVVEKVADDDIRSNESSPLVTWREVGQATDRFCLIMFGFVLINCNLIYIVVIATIN</sequence>
<dbReference type="EMBL" id="JH818577">
    <property type="protein sequence ID" value="EKC23820.1"/>
    <property type="molecule type" value="Genomic_DNA"/>
</dbReference>
<organism evidence="8">
    <name type="scientific">Magallana gigas</name>
    <name type="common">Pacific oyster</name>
    <name type="synonym">Crassostrea gigas</name>
    <dbReference type="NCBI Taxonomy" id="29159"/>
    <lineage>
        <taxon>Eukaryota</taxon>
        <taxon>Metazoa</taxon>
        <taxon>Spiralia</taxon>
        <taxon>Lophotrochozoa</taxon>
        <taxon>Mollusca</taxon>
        <taxon>Bivalvia</taxon>
        <taxon>Autobranchia</taxon>
        <taxon>Pteriomorphia</taxon>
        <taxon>Ostreida</taxon>
        <taxon>Ostreoidea</taxon>
        <taxon>Ostreidae</taxon>
        <taxon>Magallana</taxon>
    </lineage>
</organism>
<evidence type="ECO:0000313" key="9">
    <source>
        <dbReference type="EnsemblMetazoa" id="G28181.1:cds"/>
    </source>
</evidence>
<dbReference type="InterPro" id="IPR038050">
    <property type="entry name" value="Neuro_actylchol_rec"/>
</dbReference>
<dbReference type="FunFam" id="2.70.170.10:FF:000028">
    <property type="entry name" value="AcetylCholine Receptor"/>
    <property type="match status" value="1"/>
</dbReference>
<dbReference type="PANTHER" id="PTHR18945">
    <property type="entry name" value="NEUROTRANSMITTER GATED ION CHANNEL"/>
    <property type="match status" value="1"/>
</dbReference>
<accession>K1Q4L3</accession>
<dbReference type="Pfam" id="PF02931">
    <property type="entry name" value="Neur_chan_LBD"/>
    <property type="match status" value="1"/>
</dbReference>
<dbReference type="Gene3D" id="2.70.170.10">
    <property type="entry name" value="Neurotransmitter-gated ion-channel ligand-binding domain"/>
    <property type="match status" value="1"/>
</dbReference>
<dbReference type="OrthoDB" id="6133257at2759"/>
<keyword evidence="2 5" id="KW-0812">Transmembrane</keyword>